<dbReference type="Proteomes" id="UP001501747">
    <property type="component" value="Unassembled WGS sequence"/>
</dbReference>
<evidence type="ECO:0000313" key="4">
    <source>
        <dbReference type="EMBL" id="GAA4015043.1"/>
    </source>
</evidence>
<protein>
    <recommendedName>
        <fullName evidence="6">VWFA domain-containing protein</fullName>
    </recommendedName>
</protein>
<dbReference type="Gene3D" id="3.40.50.410">
    <property type="entry name" value="von Willebrand factor, type A domain"/>
    <property type="match status" value="1"/>
</dbReference>
<feature type="region of interest" description="Disordered" evidence="1">
    <location>
        <begin position="852"/>
        <end position="887"/>
    </location>
</feature>
<accession>A0ABP7SRN9</accession>
<feature type="compositionally biased region" description="Polar residues" evidence="1">
    <location>
        <begin position="665"/>
        <end position="683"/>
    </location>
</feature>
<feature type="compositionally biased region" description="Low complexity" evidence="1">
    <location>
        <begin position="608"/>
        <end position="637"/>
    </location>
</feature>
<dbReference type="InterPro" id="IPR036465">
    <property type="entry name" value="vWFA_dom_sf"/>
</dbReference>
<proteinExistence type="predicted"/>
<dbReference type="SUPFAM" id="SSF53300">
    <property type="entry name" value="vWA-like"/>
    <property type="match status" value="1"/>
</dbReference>
<sequence length="1453" mass="151509">MRERLGFDIEVSHNEHLRPGARELDAVLSVTASPLATAPTEPPPAAEVIIFDASAPAALDGVKHAVMAAIDALPDGVAFAVLAGARMAFPVGRQLCPSTPENRAVAKAAVSIVTPTGVPAAMRDQLALADRLFVEHEGAVRHALLVTASDSGESEQDLASAAEACVGHFVCDCVAVGEGSDIGGLRTVATRLGGSVELVADPARLATNLVSAVSGVMTKSVTDTAMRLWLPKGARVRLLEQVHPVRVDLTQRRGRLGYRTDAWGAERREYHLRVELDPSGPGQSVIATRARLVRPAVVSEPGEFVPLAAGLVTASWSEEIARTLPLDRRVADVLGKADLAKAVHAALTARAEGNLVAANEQFSEAVRHAAEAGDSETLNQLDRVVESDPVTGAVRLKEQPAANGMSVVPKPPKPARRRRAVVQAIETTVSTPSPRPRGRHRRADDEILDAPWEPATDEVPSPVSAEALPKPEAAAERAPDPASAPAETPLPRVEMSPPAEPPATEPLEEPVAETVDEPVAVPIEKLAGDLVGEPVMASAMTSVVPPVALPSITALPNLEPLPEPTATAPSTPSASPAPPRPPESSVPITPSGSPAPLTSSAPPPTPTPFGSSALSTPLGSPALSALSSSPAPSGSSAPPTPPTPPAQSTVDSSAGSWGGWPSLPASPNGSAARQPGATETTVLQHPGRRRKHALPSGEIPRVTKLISQVAAPEPQATTVLRRDPAAKPIALTPVPSTPQKPLHPKPATPSPGTPQPTVPPSTGAPQNLAAPPTVVASLASSPAVDSPTVLAPKTTEPTALTPAAPDAEPHPVVTKAIAHNPAAAPNAGTRPEAATQNGAPTVLAPVPLAAQSQPMHPAHPAQASRPAIPAPSPNGGRSSGPWPASLPPVTAVRTGLALAADPRKDLDPGLGVLAAQNFWFWVEIPALQPVPGAEDSVLSVALFEFPGEFAIKQDAALGQIRLGADGSSTVLRQPSIVQDGTRLCFPVTSPYTLGPARLRCNVYWRQTLVQSVLVHVQITAKPVPCQNAMTSTVDYRVADPVETLGMTRVPEHSASLMLTGDGRGSQSVRLLATDGRQTLRAETSLGEHQLAEEIRLARGALNRVAWASSEPWRAGLEYRYAKPPTIEQFTVDLGLLATHGRRLYQLLMSGVPGDVGAAFAKPGFVQVPLAPSSRHVLPTALIYDLPLDIGSPVLRLCADFLAAVQRGGLYGSPCFLRTCAHARQPDPATVCPGGFWGFRHALGLPVSVGLGPSLPPTLPSGNGVGLAGGLYRGFASADEHSASLRRMLPWRGFQLGETPDRTLSELDSDPQVVYFYAHGGVDGDTPFLRVGTDSDEPLTPADFRQRGLRWQRSRPLVFLNTSGVTGMRPERAMGLVGYFVTEALASGVIGTETTVFEELADEFGQEVLRSFVINRDAIGVAVMRARISLLAKGNPLGLAYVPFVSPSIGLAAG</sequence>
<organism evidence="4 5">
    <name type="scientific">Allokutzneria multivorans</name>
    <dbReference type="NCBI Taxonomy" id="1142134"/>
    <lineage>
        <taxon>Bacteria</taxon>
        <taxon>Bacillati</taxon>
        <taxon>Actinomycetota</taxon>
        <taxon>Actinomycetes</taxon>
        <taxon>Pseudonocardiales</taxon>
        <taxon>Pseudonocardiaceae</taxon>
        <taxon>Allokutzneria</taxon>
    </lineage>
</organism>
<dbReference type="Pfam" id="PF18571">
    <property type="entry name" value="VWA_3_C"/>
    <property type="match status" value="1"/>
</dbReference>
<feature type="domain" description="von Willebrand factor type A C-terminal" evidence="3">
    <location>
        <begin position="369"/>
        <end position="399"/>
    </location>
</feature>
<dbReference type="EMBL" id="BAABAL010000016">
    <property type="protein sequence ID" value="GAA4015043.1"/>
    <property type="molecule type" value="Genomic_DNA"/>
</dbReference>
<feature type="region of interest" description="Disordered" evidence="1">
    <location>
        <begin position="558"/>
        <end position="808"/>
    </location>
</feature>
<dbReference type="InterPro" id="IPR002035">
    <property type="entry name" value="VWF_A"/>
</dbReference>
<feature type="region of interest" description="Disordered" evidence="1">
    <location>
        <begin position="396"/>
        <end position="511"/>
    </location>
</feature>
<evidence type="ECO:0000313" key="5">
    <source>
        <dbReference type="Proteomes" id="UP001501747"/>
    </source>
</evidence>
<dbReference type="InterPro" id="IPR041176">
    <property type="entry name" value="VWA_3_C"/>
</dbReference>
<keyword evidence="5" id="KW-1185">Reference proteome</keyword>
<feature type="compositionally biased region" description="Low complexity" evidence="1">
    <location>
        <begin position="564"/>
        <end position="574"/>
    </location>
</feature>
<dbReference type="Gene3D" id="1.20.120.1690">
    <property type="match status" value="1"/>
</dbReference>
<dbReference type="Pfam" id="PF13768">
    <property type="entry name" value="VWA_3"/>
    <property type="match status" value="1"/>
</dbReference>
<feature type="domain" description="VWFA" evidence="2">
    <location>
        <begin position="48"/>
        <end position="196"/>
    </location>
</feature>
<name>A0ABP7SRN9_9PSEU</name>
<evidence type="ECO:0000259" key="3">
    <source>
        <dbReference type="Pfam" id="PF18571"/>
    </source>
</evidence>
<feature type="compositionally biased region" description="Low complexity" evidence="1">
    <location>
        <begin position="585"/>
        <end position="600"/>
    </location>
</feature>
<evidence type="ECO:0000256" key="1">
    <source>
        <dbReference type="SAM" id="MobiDB-lite"/>
    </source>
</evidence>
<feature type="compositionally biased region" description="Pro residues" evidence="1">
    <location>
        <begin position="744"/>
        <end position="759"/>
    </location>
</feature>
<evidence type="ECO:0008006" key="6">
    <source>
        <dbReference type="Google" id="ProtNLM"/>
    </source>
</evidence>
<comment type="caution">
    <text evidence="4">The sequence shown here is derived from an EMBL/GenBank/DDBJ whole genome shotgun (WGS) entry which is preliminary data.</text>
</comment>
<gene>
    <name evidence="4" type="ORF">GCM10022247_42440</name>
</gene>
<dbReference type="RefSeq" id="WP_344877391.1">
    <property type="nucleotide sequence ID" value="NZ_BAABAL010000016.1"/>
</dbReference>
<evidence type="ECO:0000259" key="2">
    <source>
        <dbReference type="Pfam" id="PF13768"/>
    </source>
</evidence>
<reference evidence="5" key="1">
    <citation type="journal article" date="2019" name="Int. J. Syst. Evol. Microbiol.">
        <title>The Global Catalogue of Microorganisms (GCM) 10K type strain sequencing project: providing services to taxonomists for standard genome sequencing and annotation.</title>
        <authorList>
            <consortium name="The Broad Institute Genomics Platform"/>
            <consortium name="The Broad Institute Genome Sequencing Center for Infectious Disease"/>
            <person name="Wu L."/>
            <person name="Ma J."/>
        </authorList>
    </citation>
    <scope>NUCLEOTIDE SEQUENCE [LARGE SCALE GENOMIC DNA]</scope>
    <source>
        <strain evidence="5">JCM 17342</strain>
    </source>
</reference>
<feature type="compositionally biased region" description="Low complexity" evidence="1">
    <location>
        <begin position="790"/>
        <end position="806"/>
    </location>
</feature>
<feature type="compositionally biased region" description="Pro residues" evidence="1">
    <location>
        <begin position="575"/>
        <end position="584"/>
    </location>
</feature>
<dbReference type="Gene3D" id="2.60.40.3670">
    <property type="match status" value="1"/>
</dbReference>